<dbReference type="Pfam" id="PF03649">
    <property type="entry name" value="UPF0014"/>
    <property type="match status" value="1"/>
</dbReference>
<feature type="transmembrane region" description="Helical" evidence="6">
    <location>
        <begin position="112"/>
        <end position="134"/>
    </location>
</feature>
<feature type="transmembrane region" description="Helical" evidence="6">
    <location>
        <begin position="242"/>
        <end position="264"/>
    </location>
</feature>
<comment type="subcellular location">
    <subcellularLocation>
        <location evidence="1">Membrane</location>
        <topology evidence="1">Multi-pass membrane protein</topology>
    </subcellularLocation>
</comment>
<feature type="transmembrane region" description="Helical" evidence="6">
    <location>
        <begin position="54"/>
        <end position="75"/>
    </location>
</feature>
<dbReference type="PANTHER" id="PTHR30028:SF0">
    <property type="entry name" value="PROTEIN ALUMINUM SENSITIVE 3"/>
    <property type="match status" value="1"/>
</dbReference>
<evidence type="ECO:0000313" key="7">
    <source>
        <dbReference type="EMBL" id="QDV84056.1"/>
    </source>
</evidence>
<feature type="transmembrane region" description="Helical" evidence="6">
    <location>
        <begin position="208"/>
        <end position="230"/>
    </location>
</feature>
<feature type="transmembrane region" description="Helical" evidence="6">
    <location>
        <begin position="146"/>
        <end position="168"/>
    </location>
</feature>
<evidence type="ECO:0000256" key="3">
    <source>
        <dbReference type="ARBA" id="ARBA00022692"/>
    </source>
</evidence>
<evidence type="ECO:0000256" key="6">
    <source>
        <dbReference type="SAM" id="Phobius"/>
    </source>
</evidence>
<evidence type="ECO:0000256" key="1">
    <source>
        <dbReference type="ARBA" id="ARBA00004141"/>
    </source>
</evidence>
<evidence type="ECO:0000256" key="5">
    <source>
        <dbReference type="ARBA" id="ARBA00023136"/>
    </source>
</evidence>
<keyword evidence="5 6" id="KW-0472">Membrane</keyword>
<dbReference type="InterPro" id="IPR005226">
    <property type="entry name" value="UPF0014_fam"/>
</dbReference>
<dbReference type="PANTHER" id="PTHR30028">
    <property type="entry name" value="UPF0014 INNER MEMBRANE PROTEIN YBBM-RELATED"/>
    <property type="match status" value="1"/>
</dbReference>
<dbReference type="Proteomes" id="UP000318081">
    <property type="component" value="Chromosome"/>
</dbReference>
<gene>
    <name evidence="7" type="ORF">TBK1r_29990</name>
</gene>
<evidence type="ECO:0000313" key="8">
    <source>
        <dbReference type="Proteomes" id="UP000318081"/>
    </source>
</evidence>
<feature type="transmembrane region" description="Helical" evidence="6">
    <location>
        <begin position="81"/>
        <end position="100"/>
    </location>
</feature>
<keyword evidence="3 6" id="KW-0812">Transmembrane</keyword>
<name>A0ABX5XQE1_9BACT</name>
<comment type="similarity">
    <text evidence="2">Belongs to the UPF0014 family.</text>
</comment>
<evidence type="ECO:0008006" key="9">
    <source>
        <dbReference type="Google" id="ProtNLM"/>
    </source>
</evidence>
<proteinExistence type="inferred from homology"/>
<reference evidence="7 8" key="1">
    <citation type="submission" date="2019-02" db="EMBL/GenBank/DDBJ databases">
        <title>Deep-cultivation of Planctomycetes and their phenomic and genomic characterization uncovers novel biology.</title>
        <authorList>
            <person name="Wiegand S."/>
            <person name="Jogler M."/>
            <person name="Boedeker C."/>
            <person name="Pinto D."/>
            <person name="Vollmers J."/>
            <person name="Rivas-Marin E."/>
            <person name="Kohn T."/>
            <person name="Peeters S.H."/>
            <person name="Heuer A."/>
            <person name="Rast P."/>
            <person name="Oberbeckmann S."/>
            <person name="Bunk B."/>
            <person name="Jeske O."/>
            <person name="Meyerdierks A."/>
            <person name="Storesund J.E."/>
            <person name="Kallscheuer N."/>
            <person name="Luecker S."/>
            <person name="Lage O.M."/>
            <person name="Pohl T."/>
            <person name="Merkel B.J."/>
            <person name="Hornburger P."/>
            <person name="Mueller R.-W."/>
            <person name="Bruemmer F."/>
            <person name="Labrenz M."/>
            <person name="Spormann A.M."/>
            <person name="Op den Camp H."/>
            <person name="Overmann J."/>
            <person name="Amann R."/>
            <person name="Jetten M.S.M."/>
            <person name="Mascher T."/>
            <person name="Medema M.H."/>
            <person name="Devos D.P."/>
            <person name="Kaster A.-K."/>
            <person name="Ovreas L."/>
            <person name="Rohde M."/>
            <person name="Galperin M.Y."/>
            <person name="Jogler C."/>
        </authorList>
    </citation>
    <scope>NUCLEOTIDE SEQUENCE [LARGE SCALE GENOMIC DNA]</scope>
    <source>
        <strain evidence="7 8">TBK1r</strain>
    </source>
</reference>
<accession>A0ABX5XQE1</accession>
<feature type="transmembrane region" description="Helical" evidence="6">
    <location>
        <begin position="20"/>
        <end position="42"/>
    </location>
</feature>
<evidence type="ECO:0000256" key="2">
    <source>
        <dbReference type="ARBA" id="ARBA00005268"/>
    </source>
</evidence>
<dbReference type="EMBL" id="CP036432">
    <property type="protein sequence ID" value="QDV84056.1"/>
    <property type="molecule type" value="Genomic_DNA"/>
</dbReference>
<organism evidence="7 8">
    <name type="scientific">Stieleria magnilauensis</name>
    <dbReference type="NCBI Taxonomy" id="2527963"/>
    <lineage>
        <taxon>Bacteria</taxon>
        <taxon>Pseudomonadati</taxon>
        <taxon>Planctomycetota</taxon>
        <taxon>Planctomycetia</taxon>
        <taxon>Pirellulales</taxon>
        <taxon>Pirellulaceae</taxon>
        <taxon>Stieleria</taxon>
    </lineage>
</organism>
<keyword evidence="8" id="KW-1185">Reference proteome</keyword>
<evidence type="ECO:0000256" key="4">
    <source>
        <dbReference type="ARBA" id="ARBA00022989"/>
    </source>
</evidence>
<keyword evidence="4 6" id="KW-1133">Transmembrane helix</keyword>
<protein>
    <recommendedName>
        <fullName evidence="9">Iron export permease protein FetB</fullName>
    </recommendedName>
</protein>
<sequence length="284" mass="31026">MPVKSKPVEPPRDKARFMSPYIELTNLEVCLAAVLIVINGVVSIALRLRLEKTLAIASVRTVVQLSLVGVVLSWVFRVDRWYVVLAIAAVMTLIAGFSAADRSKRKFPGIRLIAITSVWSCAWILTGYVLLFVFQDLPKWYEPQYAIPLLGMVLGNTLNGISVGLSTLTETLVRSRGQVETLIALGATRWEAAGEPIREAVRTGMIPIVNSMMVVGVVSLPGMMTGQVISGMDPAQAVRYQIVIMFLIAGATALGTVSVVLLSVRRLFDANHRFKFELIRIAGS</sequence>